<evidence type="ECO:0000313" key="2">
    <source>
        <dbReference type="Proteomes" id="UP000028999"/>
    </source>
</evidence>
<accession>A0A078GAJ3</accession>
<dbReference type="Gramene" id="CDY07107">
    <property type="protein sequence ID" value="CDY07107"/>
    <property type="gene ID" value="GSBRNA2T00123448001"/>
</dbReference>
<name>A0A078GAJ3_BRANA</name>
<evidence type="ECO:0000313" key="1">
    <source>
        <dbReference type="EMBL" id="CDY22017.1"/>
    </source>
</evidence>
<keyword evidence="2" id="KW-1185">Reference proteome</keyword>
<dbReference type="EMBL" id="LK032127">
    <property type="protein sequence ID" value="CDY22017.1"/>
    <property type="molecule type" value="Genomic_DNA"/>
</dbReference>
<proteinExistence type="predicted"/>
<dbReference type="Gramene" id="CDY22017">
    <property type="protein sequence ID" value="CDY22017"/>
    <property type="gene ID" value="GSBRNA2T00018377001"/>
</dbReference>
<dbReference type="Proteomes" id="UP000028999">
    <property type="component" value="Unassembled WGS sequence"/>
</dbReference>
<gene>
    <name evidence="1" type="primary">BnaA09g00460D</name>
    <name evidence="1" type="ORF">GSBRNA2T00018377001</name>
</gene>
<organism evidence="1 2">
    <name type="scientific">Brassica napus</name>
    <name type="common">Rape</name>
    <dbReference type="NCBI Taxonomy" id="3708"/>
    <lineage>
        <taxon>Eukaryota</taxon>
        <taxon>Viridiplantae</taxon>
        <taxon>Streptophyta</taxon>
        <taxon>Embryophyta</taxon>
        <taxon>Tracheophyta</taxon>
        <taxon>Spermatophyta</taxon>
        <taxon>Magnoliopsida</taxon>
        <taxon>eudicotyledons</taxon>
        <taxon>Gunneridae</taxon>
        <taxon>Pentapetalae</taxon>
        <taxon>rosids</taxon>
        <taxon>malvids</taxon>
        <taxon>Brassicales</taxon>
        <taxon>Brassicaceae</taxon>
        <taxon>Brassiceae</taxon>
        <taxon>Brassica</taxon>
    </lineage>
</organism>
<dbReference type="AlphaFoldDB" id="A0A078GAJ3"/>
<reference evidence="1 2" key="1">
    <citation type="journal article" date="2014" name="Science">
        <title>Plant genetics. Early allopolyploid evolution in the post-Neolithic Brassica napus oilseed genome.</title>
        <authorList>
            <person name="Chalhoub B."/>
            <person name="Denoeud F."/>
            <person name="Liu S."/>
            <person name="Parkin I.A."/>
            <person name="Tang H."/>
            <person name="Wang X."/>
            <person name="Chiquet J."/>
            <person name="Belcram H."/>
            <person name="Tong C."/>
            <person name="Samans B."/>
            <person name="Correa M."/>
            <person name="Da Silva C."/>
            <person name="Just J."/>
            <person name="Falentin C."/>
            <person name="Koh C.S."/>
            <person name="Le Clainche I."/>
            <person name="Bernard M."/>
            <person name="Bento P."/>
            <person name="Noel B."/>
            <person name="Labadie K."/>
            <person name="Alberti A."/>
            <person name="Charles M."/>
            <person name="Arnaud D."/>
            <person name="Guo H."/>
            <person name="Daviaud C."/>
            <person name="Alamery S."/>
            <person name="Jabbari K."/>
            <person name="Zhao M."/>
            <person name="Edger P.P."/>
            <person name="Chelaifa H."/>
            <person name="Tack D."/>
            <person name="Lassalle G."/>
            <person name="Mestiri I."/>
            <person name="Schnel N."/>
            <person name="Le Paslier M.C."/>
            <person name="Fan G."/>
            <person name="Renault V."/>
            <person name="Bayer P.E."/>
            <person name="Golicz A.A."/>
            <person name="Manoli S."/>
            <person name="Lee T.H."/>
            <person name="Thi V.H."/>
            <person name="Chalabi S."/>
            <person name="Hu Q."/>
            <person name="Fan C."/>
            <person name="Tollenaere R."/>
            <person name="Lu Y."/>
            <person name="Battail C."/>
            <person name="Shen J."/>
            <person name="Sidebottom C.H."/>
            <person name="Wang X."/>
            <person name="Canaguier A."/>
            <person name="Chauveau A."/>
            <person name="Berard A."/>
            <person name="Deniot G."/>
            <person name="Guan M."/>
            <person name="Liu Z."/>
            <person name="Sun F."/>
            <person name="Lim Y.P."/>
            <person name="Lyons E."/>
            <person name="Town C.D."/>
            <person name="Bancroft I."/>
            <person name="Wang X."/>
            <person name="Meng J."/>
            <person name="Ma J."/>
            <person name="Pires J.C."/>
            <person name="King G.J."/>
            <person name="Brunel D."/>
            <person name="Delourme R."/>
            <person name="Renard M."/>
            <person name="Aury J.M."/>
            <person name="Adams K.L."/>
            <person name="Batley J."/>
            <person name="Snowdon R.J."/>
            <person name="Tost J."/>
            <person name="Edwards D."/>
            <person name="Zhou Y."/>
            <person name="Hua W."/>
            <person name="Sharpe A.G."/>
            <person name="Paterson A.H."/>
            <person name="Guan C."/>
            <person name="Wincker P."/>
        </authorList>
    </citation>
    <scope>NUCLEOTIDE SEQUENCE [LARGE SCALE GENOMIC DNA]</scope>
    <source>
        <strain evidence="2">cv. Darmor-bzh</strain>
    </source>
</reference>
<protein>
    <submittedName>
        <fullName evidence="1">BnaA09g00460D protein</fullName>
    </submittedName>
</protein>
<dbReference type="PaxDb" id="3708-A0A078GAJ3"/>
<sequence>MAVKISVFQSLVFLFYRLTYHATH</sequence>